<proteinExistence type="predicted"/>
<dbReference type="Proteomes" id="UP000619376">
    <property type="component" value="Unassembled WGS sequence"/>
</dbReference>
<dbReference type="Proteomes" id="UP000539473">
    <property type="component" value="Unassembled WGS sequence"/>
</dbReference>
<evidence type="ECO:0000313" key="2">
    <source>
        <dbReference type="EMBL" id="MBB5375675.1"/>
    </source>
</evidence>
<dbReference type="EMBL" id="JACHFK010000002">
    <property type="protein sequence ID" value="MBB5375675.1"/>
    <property type="molecule type" value="Genomic_DNA"/>
</dbReference>
<protein>
    <submittedName>
        <fullName evidence="2">Uncharacterized protein</fullName>
    </submittedName>
</protein>
<evidence type="ECO:0000313" key="1">
    <source>
        <dbReference type="EMBL" id="GHF37873.1"/>
    </source>
</evidence>
<evidence type="ECO:0000313" key="4">
    <source>
        <dbReference type="Proteomes" id="UP000619376"/>
    </source>
</evidence>
<dbReference type="AlphaFoldDB" id="A0A7W8KD01"/>
<name>A0A7W8KD01_9DEIO</name>
<organism evidence="2 3">
    <name type="scientific">Deinococcus metalli</name>
    <dbReference type="NCBI Taxonomy" id="1141878"/>
    <lineage>
        <taxon>Bacteria</taxon>
        <taxon>Thermotogati</taxon>
        <taxon>Deinococcota</taxon>
        <taxon>Deinococci</taxon>
        <taxon>Deinococcales</taxon>
        <taxon>Deinococcaceae</taxon>
        <taxon>Deinococcus</taxon>
    </lineage>
</organism>
<evidence type="ECO:0000313" key="3">
    <source>
        <dbReference type="Proteomes" id="UP000539473"/>
    </source>
</evidence>
<reference evidence="2 3" key="3">
    <citation type="submission" date="2020-08" db="EMBL/GenBank/DDBJ databases">
        <title>Genomic Encyclopedia of Type Strains, Phase IV (KMG-IV): sequencing the most valuable type-strain genomes for metagenomic binning, comparative biology and taxonomic classification.</title>
        <authorList>
            <person name="Goeker M."/>
        </authorList>
    </citation>
    <scope>NUCLEOTIDE SEQUENCE [LARGE SCALE GENOMIC DNA]</scope>
    <source>
        <strain evidence="2 3">DSM 27521</strain>
    </source>
</reference>
<reference evidence="1" key="1">
    <citation type="journal article" date="2014" name="Int. J. Syst. Evol. Microbiol.">
        <title>Complete genome of a new Firmicutes species belonging to the dominant human colonic microbiota ('Ruminococcus bicirculans') reveals two chromosomes and a selective capacity to utilize plant glucans.</title>
        <authorList>
            <consortium name="NISC Comparative Sequencing Program"/>
            <person name="Wegmann U."/>
            <person name="Louis P."/>
            <person name="Goesmann A."/>
            <person name="Henrissat B."/>
            <person name="Duncan S.H."/>
            <person name="Flint H.J."/>
        </authorList>
    </citation>
    <scope>NUCLEOTIDE SEQUENCE</scope>
    <source>
        <strain evidence="1">CGMCC 1.18437</strain>
    </source>
</reference>
<reference evidence="1" key="4">
    <citation type="submission" date="2024-05" db="EMBL/GenBank/DDBJ databases">
        <authorList>
            <person name="Sun Q."/>
            <person name="Zhou Y."/>
        </authorList>
    </citation>
    <scope>NUCLEOTIDE SEQUENCE</scope>
    <source>
        <strain evidence="1">CGMCC 1.18437</strain>
    </source>
</reference>
<accession>A0A7W8KD01</accession>
<dbReference type="RefSeq" id="WP_184109955.1">
    <property type="nucleotide sequence ID" value="NZ_BNAJ01000002.1"/>
</dbReference>
<dbReference type="EMBL" id="BNAJ01000002">
    <property type="protein sequence ID" value="GHF37873.1"/>
    <property type="molecule type" value="Genomic_DNA"/>
</dbReference>
<reference evidence="4" key="2">
    <citation type="journal article" date="2019" name="Int. J. Syst. Evol. Microbiol.">
        <title>The Global Catalogue of Microorganisms (GCM) 10K type strain sequencing project: providing services to taxonomists for standard genome sequencing and annotation.</title>
        <authorList>
            <consortium name="The Broad Institute Genomics Platform"/>
            <consortium name="The Broad Institute Genome Sequencing Center for Infectious Disease"/>
            <person name="Wu L."/>
            <person name="Ma J."/>
        </authorList>
    </citation>
    <scope>NUCLEOTIDE SEQUENCE [LARGE SCALE GENOMIC DNA]</scope>
    <source>
        <strain evidence="4">CGMCC 1.18437</strain>
    </source>
</reference>
<comment type="caution">
    <text evidence="2">The sequence shown here is derived from an EMBL/GenBank/DDBJ whole genome shotgun (WGS) entry which is preliminary data.</text>
</comment>
<sequence>MLADHAQTADANAARAAFDAAAWTLCELARDPACPRLPDAAWNALLWGQRATDRAELGRHTDVLLDHVRQLSAALARG</sequence>
<keyword evidence="4" id="KW-1185">Reference proteome</keyword>
<gene>
    <name evidence="1" type="ORF">GCM10017781_13260</name>
    <name evidence="2" type="ORF">HNQ07_001132</name>
</gene>